<dbReference type="InterPro" id="IPR046872">
    <property type="entry name" value="DRHyd-ASK"/>
</dbReference>
<keyword evidence="10" id="KW-0460">Magnesium</keyword>
<dbReference type="EC" id="2.7.11.25" evidence="3"/>
<dbReference type="InterPro" id="IPR043969">
    <property type="entry name" value="MAP3K_PH"/>
</dbReference>
<evidence type="ECO:0000256" key="10">
    <source>
        <dbReference type="ARBA" id="ARBA00022842"/>
    </source>
</evidence>
<evidence type="ECO:0000256" key="16">
    <source>
        <dbReference type="SAM" id="MobiDB-lite"/>
    </source>
</evidence>
<dbReference type="InterPro" id="IPR046873">
    <property type="entry name" value="HisK-N-like"/>
</dbReference>
<evidence type="ECO:0000256" key="11">
    <source>
        <dbReference type="ARBA" id="ARBA00023054"/>
    </source>
</evidence>
<evidence type="ECO:0000256" key="1">
    <source>
        <dbReference type="ARBA" id="ARBA00001946"/>
    </source>
</evidence>
<evidence type="ECO:0000256" key="5">
    <source>
        <dbReference type="ARBA" id="ARBA00022679"/>
    </source>
</evidence>
<evidence type="ECO:0000313" key="19">
    <source>
        <dbReference type="Proteomes" id="UP000007879"/>
    </source>
</evidence>
<evidence type="ECO:0000259" key="17">
    <source>
        <dbReference type="PROSITE" id="PS50011"/>
    </source>
</evidence>
<evidence type="ECO:0000256" key="6">
    <source>
        <dbReference type="ARBA" id="ARBA00022723"/>
    </source>
</evidence>
<name>A0AAN0IV26_AMPQE</name>
<dbReference type="RefSeq" id="XP_019848680.1">
    <property type="nucleotide sequence ID" value="XM_019993121.1"/>
</dbReference>
<reference evidence="19" key="1">
    <citation type="journal article" date="2010" name="Nature">
        <title>The Amphimedon queenslandica genome and the evolution of animal complexity.</title>
        <authorList>
            <person name="Srivastava M."/>
            <person name="Simakov O."/>
            <person name="Chapman J."/>
            <person name="Fahey B."/>
            <person name="Gauthier M.E."/>
            <person name="Mitros T."/>
            <person name="Richards G.S."/>
            <person name="Conaco C."/>
            <person name="Dacre M."/>
            <person name="Hellsten U."/>
            <person name="Larroux C."/>
            <person name="Putnam N.H."/>
            <person name="Stanke M."/>
            <person name="Adamska M."/>
            <person name="Darling A."/>
            <person name="Degnan S.M."/>
            <person name="Oakley T.H."/>
            <person name="Plachetzki D.C."/>
            <person name="Zhai Y."/>
            <person name="Adamski M."/>
            <person name="Calcino A."/>
            <person name="Cummins S.F."/>
            <person name="Goodstein D.M."/>
            <person name="Harris C."/>
            <person name="Jackson D.J."/>
            <person name="Leys S.P."/>
            <person name="Shu S."/>
            <person name="Woodcroft B.J."/>
            <person name="Vervoort M."/>
            <person name="Kosik K.S."/>
            <person name="Manning G."/>
            <person name="Degnan B.M."/>
            <person name="Rokhsar D.S."/>
        </authorList>
    </citation>
    <scope>NUCLEOTIDE SEQUENCE [LARGE SCALE GENOMIC DNA]</scope>
</reference>
<feature type="compositionally biased region" description="Low complexity" evidence="16">
    <location>
        <begin position="942"/>
        <end position="954"/>
    </location>
</feature>
<dbReference type="SUPFAM" id="SSF56112">
    <property type="entry name" value="Protein kinase-like (PK-like)"/>
    <property type="match status" value="1"/>
</dbReference>
<dbReference type="InterPro" id="IPR025136">
    <property type="entry name" value="MAP3K_TRAF-bd"/>
</dbReference>
<dbReference type="Gene3D" id="1.10.150.50">
    <property type="entry name" value="Transcription Factor, Ets-1"/>
    <property type="match status" value="1"/>
</dbReference>
<evidence type="ECO:0000256" key="13">
    <source>
        <dbReference type="ARBA" id="ARBA00048329"/>
    </source>
</evidence>
<accession>A0AAN0IV26</accession>
<dbReference type="Gene3D" id="3.30.200.20">
    <property type="entry name" value="Phosphorylase Kinase, domain 1"/>
    <property type="match status" value="1"/>
</dbReference>
<feature type="domain" description="Protein kinase" evidence="17">
    <location>
        <begin position="613"/>
        <end position="871"/>
    </location>
</feature>
<keyword evidence="8" id="KW-0418">Kinase</keyword>
<protein>
    <recommendedName>
        <fullName evidence="3">mitogen-activated protein kinase kinase kinase</fullName>
        <ecNumber evidence="3">2.7.11.25</ecNumber>
    </recommendedName>
</protein>
<dbReference type="PROSITE" id="PS00108">
    <property type="entry name" value="PROTEIN_KINASE_ST"/>
    <property type="match status" value="1"/>
</dbReference>
<comment type="catalytic activity">
    <reaction evidence="12">
        <text>L-threonyl-[protein] + ATP = O-phospho-L-threonyl-[protein] + ADP + H(+)</text>
        <dbReference type="Rhea" id="RHEA:46608"/>
        <dbReference type="Rhea" id="RHEA-COMP:11060"/>
        <dbReference type="Rhea" id="RHEA-COMP:11605"/>
        <dbReference type="ChEBI" id="CHEBI:15378"/>
        <dbReference type="ChEBI" id="CHEBI:30013"/>
        <dbReference type="ChEBI" id="CHEBI:30616"/>
        <dbReference type="ChEBI" id="CHEBI:61977"/>
        <dbReference type="ChEBI" id="CHEBI:456216"/>
        <dbReference type="EC" id="2.7.11.25"/>
    </reaction>
</comment>
<keyword evidence="9 14" id="KW-0067">ATP-binding</keyword>
<evidence type="ECO:0000256" key="12">
    <source>
        <dbReference type="ARBA" id="ARBA00047559"/>
    </source>
</evidence>
<reference evidence="18" key="2">
    <citation type="submission" date="2024-06" db="UniProtKB">
        <authorList>
            <consortium name="EnsemblMetazoa"/>
        </authorList>
    </citation>
    <scope>IDENTIFICATION</scope>
</reference>
<dbReference type="Pfam" id="PF13281">
    <property type="entry name" value="MAP3K_TRAF_bd"/>
    <property type="match status" value="1"/>
</dbReference>
<dbReference type="InterPro" id="IPR013761">
    <property type="entry name" value="SAM/pointed_sf"/>
</dbReference>
<dbReference type="InterPro" id="IPR000719">
    <property type="entry name" value="Prot_kinase_dom"/>
</dbReference>
<keyword evidence="7 14" id="KW-0547">Nucleotide-binding</keyword>
<comment type="similarity">
    <text evidence="2">Belongs to the protein kinase superfamily. STE Ser/Thr protein kinase family. MAP kinase kinase kinase subfamily.</text>
</comment>
<evidence type="ECO:0000256" key="14">
    <source>
        <dbReference type="PROSITE-ProRule" id="PRU10141"/>
    </source>
</evidence>
<dbReference type="GO" id="GO:0005524">
    <property type="term" value="F:ATP binding"/>
    <property type="evidence" value="ECO:0007669"/>
    <property type="project" value="UniProtKB-UniRule"/>
</dbReference>
<feature type="coiled-coil region" evidence="15">
    <location>
        <begin position="1127"/>
        <end position="1161"/>
    </location>
</feature>
<feature type="compositionally biased region" description="Polar residues" evidence="16">
    <location>
        <begin position="927"/>
        <end position="939"/>
    </location>
</feature>
<dbReference type="AlphaFoldDB" id="A0AAN0IV26"/>
<evidence type="ECO:0000256" key="7">
    <source>
        <dbReference type="ARBA" id="ARBA00022741"/>
    </source>
</evidence>
<dbReference type="Pfam" id="PF20309">
    <property type="entry name" value="DRHyd-ASK"/>
    <property type="match status" value="1"/>
</dbReference>
<dbReference type="InterPro" id="IPR008271">
    <property type="entry name" value="Ser/Thr_kinase_AS"/>
</dbReference>
<dbReference type="KEGG" id="aqu:100631731"/>
<dbReference type="PROSITE" id="PS00107">
    <property type="entry name" value="PROTEIN_KINASE_ATP"/>
    <property type="match status" value="1"/>
</dbReference>
<dbReference type="SMART" id="SM00220">
    <property type="entry name" value="S_TKc"/>
    <property type="match status" value="1"/>
</dbReference>
<dbReference type="CDD" id="cd06624">
    <property type="entry name" value="STKc_ASK"/>
    <property type="match status" value="1"/>
</dbReference>
<dbReference type="PANTHER" id="PTHR11584:SF394">
    <property type="entry name" value="APOPTOTIC SIGNAL-REGULATING KINASE 1, ISOFORM C"/>
    <property type="match status" value="1"/>
</dbReference>
<evidence type="ECO:0000256" key="4">
    <source>
        <dbReference type="ARBA" id="ARBA00022527"/>
    </source>
</evidence>
<comment type="catalytic activity">
    <reaction evidence="13">
        <text>L-seryl-[protein] + ATP = O-phospho-L-seryl-[protein] + ADP + H(+)</text>
        <dbReference type="Rhea" id="RHEA:17989"/>
        <dbReference type="Rhea" id="RHEA-COMP:9863"/>
        <dbReference type="Rhea" id="RHEA-COMP:11604"/>
        <dbReference type="ChEBI" id="CHEBI:15378"/>
        <dbReference type="ChEBI" id="CHEBI:29999"/>
        <dbReference type="ChEBI" id="CHEBI:30616"/>
        <dbReference type="ChEBI" id="CHEBI:83421"/>
        <dbReference type="ChEBI" id="CHEBI:456216"/>
        <dbReference type="EC" id="2.7.11.25"/>
    </reaction>
</comment>
<dbReference type="InterPro" id="IPR011990">
    <property type="entry name" value="TPR-like_helical_dom_sf"/>
</dbReference>
<keyword evidence="11 15" id="KW-0175">Coiled coil</keyword>
<comment type="cofactor">
    <cofactor evidence="1">
        <name>Mg(2+)</name>
        <dbReference type="ChEBI" id="CHEBI:18420"/>
    </cofactor>
</comment>
<evidence type="ECO:0000256" key="8">
    <source>
        <dbReference type="ARBA" id="ARBA00022777"/>
    </source>
</evidence>
<keyword evidence="5" id="KW-0808">Transferase</keyword>
<organism evidence="18 19">
    <name type="scientific">Amphimedon queenslandica</name>
    <name type="common">Sponge</name>
    <dbReference type="NCBI Taxonomy" id="400682"/>
    <lineage>
        <taxon>Eukaryota</taxon>
        <taxon>Metazoa</taxon>
        <taxon>Porifera</taxon>
        <taxon>Demospongiae</taxon>
        <taxon>Heteroscleromorpha</taxon>
        <taxon>Haplosclerida</taxon>
        <taxon>Niphatidae</taxon>
        <taxon>Amphimedon</taxon>
    </lineage>
</organism>
<evidence type="ECO:0000256" key="3">
    <source>
        <dbReference type="ARBA" id="ARBA00012406"/>
    </source>
</evidence>
<dbReference type="PROSITE" id="PS50011">
    <property type="entry name" value="PROTEIN_KINASE_DOM"/>
    <property type="match status" value="1"/>
</dbReference>
<dbReference type="GO" id="GO:0046872">
    <property type="term" value="F:metal ion binding"/>
    <property type="evidence" value="ECO:0007669"/>
    <property type="project" value="UniProtKB-KW"/>
</dbReference>
<keyword evidence="19" id="KW-1185">Reference proteome</keyword>
<dbReference type="Pfam" id="PF19039">
    <property type="entry name" value="ASK_PH"/>
    <property type="match status" value="1"/>
</dbReference>
<dbReference type="Proteomes" id="UP000007879">
    <property type="component" value="Unassembled WGS sequence"/>
</dbReference>
<evidence type="ECO:0000256" key="15">
    <source>
        <dbReference type="SAM" id="Coils"/>
    </source>
</evidence>
<evidence type="ECO:0000256" key="2">
    <source>
        <dbReference type="ARBA" id="ARBA00006529"/>
    </source>
</evidence>
<dbReference type="PANTHER" id="PTHR11584">
    <property type="entry name" value="SERINE/THREONINE PROTEIN KINASE"/>
    <property type="match status" value="1"/>
</dbReference>
<keyword evidence="4" id="KW-0723">Serine/threonine-protein kinase</keyword>
<feature type="compositionally biased region" description="Polar residues" evidence="16">
    <location>
        <begin position="908"/>
        <end position="917"/>
    </location>
</feature>
<dbReference type="Gene3D" id="1.10.510.10">
    <property type="entry name" value="Transferase(Phosphotransferase) domain 1"/>
    <property type="match status" value="1"/>
</dbReference>
<feature type="binding site" evidence="14">
    <location>
        <position position="642"/>
    </location>
    <ligand>
        <name>ATP</name>
        <dbReference type="ChEBI" id="CHEBI:30616"/>
    </ligand>
</feature>
<dbReference type="Pfam" id="PF00069">
    <property type="entry name" value="Pkinase"/>
    <property type="match status" value="1"/>
</dbReference>
<feature type="region of interest" description="Disordered" evidence="16">
    <location>
        <begin position="881"/>
        <end position="957"/>
    </location>
</feature>
<sequence>MMRHFIGVAPLLKMSSKVKLQRSVREQQVIVTVIPDTREGRKCFNVLQEVANELDYIVERIAFEKLDFGETDALDKFYSSNVAVADVTDRACQAKLFYHLGLRESFEMKQNIVTYLESGASGGLRGGAFNPKLTSYIYLPYSVDSDGKCLVLDGKNGDGFKPKGSNMSLEVKFRTLLRDMETQYKKQHKEQFLRQLRKARESLKGSELKEELLRLQSWIDEDPRLFTADILLSLLLSYRDIQAYENMVLLAEKLPSHEQALKAPVQVQYAFALNRRNKEGDRDHALSVLEKLLEVKENHEPDTLCLCGRIYKDKFVESGHTDTGSRDKAILWYRKGFDIQPNEYAGINLATLLVVSGEKFENSAELRSIAMTLNLLIGRKGNLDSQTDYWTVATFFEISVLAEDYQKASHAAECMFKLRPPYWYLKSTISNIQLISQFRVTSEDAPMSQEAKVFEFWMEFLIEATKDQYSNSQFPILLFEPNPQNVSEYQYIPSYIALHEASSSSTAKIEIWYQMSDEDDVVVSEWAYEIACVRNVSIIKRDNRGLFLYVLDKYSDDFQMFFSSELQCSKVFQLILSLMDSTKLEKSGSSKLTRRMTIDEEDTVEFEYELNDLHEPVVLGKGSFGIVYSAIDLVTKKKMAIKEIPERTEGQFQSLEEEIQLHRHLQHENIVQYFGAYSDGGIFRIFMEQVPGGSLSHLLKFTWGPLINDEGTIRHYTRQILKGLGYLHNQKIVHRDIKGDNVLVNMYSGQIKISDFGTSKRLVGLQVQTTSFKGTFQFMAPEVIASGQRGYGPPADVWSLGCTVIEMVTGKPPFFELGPPEAAVFKVGTFKEHPEIPDVLSKELKSFLLSCFEPEPSKRAIVSELLQNSFITRKKKKVNVSDAPPEFMRSKSMFPGALPSAEHDKELTMSSNSTPGASKSILERSKSASTQRKFSNSNEMAEGSSEGETPTSSTNDGVFSRSDFSRVLWDSETKELLNIVLSKDREMICKNVQKTLQEKIPSLHLTMEHLDMVFNSLLTYSESNCSSDMQRILMPLSELCLHDAAIHHEVEQMLLILPNEVTLAIKRHGTPPHRMFAIENVVKFGMHVALKAITPDVSNTFSTEENDHPQVLDFCSVGSGMISDPRFEKLQRMFQSASEENVALLEELVKMKQTMNEMLRQFIGSSNEGKSIDEDTDSNYGEQTDELSIFLRKFHLNEKEIQKFHKEGIEYPDLLDHISLDDLKEIGIRIGPRCKLWTFLSEKRKCTVED</sequence>
<dbReference type="Gene3D" id="1.25.40.10">
    <property type="entry name" value="Tetratricopeptide repeat domain"/>
    <property type="match status" value="1"/>
</dbReference>
<dbReference type="Pfam" id="PF20302">
    <property type="entry name" value="HisK-N-like"/>
    <property type="match status" value="1"/>
</dbReference>
<keyword evidence="6" id="KW-0479">Metal-binding</keyword>
<evidence type="ECO:0000256" key="9">
    <source>
        <dbReference type="ARBA" id="ARBA00022840"/>
    </source>
</evidence>
<dbReference type="GO" id="GO:0004709">
    <property type="term" value="F:MAP kinase kinase kinase activity"/>
    <property type="evidence" value="ECO:0007669"/>
    <property type="project" value="UniProtKB-EC"/>
</dbReference>
<evidence type="ECO:0000313" key="18">
    <source>
        <dbReference type="EnsemblMetazoa" id="XP_019848680.1"/>
    </source>
</evidence>
<dbReference type="InterPro" id="IPR017441">
    <property type="entry name" value="Protein_kinase_ATP_BS"/>
</dbReference>
<dbReference type="SUPFAM" id="SSF47769">
    <property type="entry name" value="SAM/Pointed domain"/>
    <property type="match status" value="1"/>
</dbReference>
<dbReference type="EnsemblMetazoa" id="XM_019993121.1">
    <property type="protein sequence ID" value="XP_019848680.1"/>
    <property type="gene ID" value="LOC100631731"/>
</dbReference>
<dbReference type="GeneID" id="100631731"/>
<dbReference type="InterPro" id="IPR011009">
    <property type="entry name" value="Kinase-like_dom_sf"/>
</dbReference>
<proteinExistence type="inferred from homology"/>